<dbReference type="EMBL" id="JAPDDT010000002">
    <property type="protein sequence ID" value="MCW1922447.1"/>
    <property type="molecule type" value="Genomic_DNA"/>
</dbReference>
<accession>A0ABT3GFQ7</accession>
<dbReference type="EC" id="3.1.26.4" evidence="13"/>
<comment type="function">
    <text evidence="3 13">Endonuclease that specifically degrades the RNA of RNA-DNA hybrids.</text>
</comment>
<proteinExistence type="inferred from homology"/>
<keyword evidence="11" id="KW-0460">Magnesium</keyword>
<dbReference type="RefSeq" id="WP_264486554.1">
    <property type="nucleotide sequence ID" value="NZ_JAPDDT010000002.1"/>
</dbReference>
<dbReference type="CDD" id="cd06590">
    <property type="entry name" value="RNase_HII_bacteria_HIII_like"/>
    <property type="match status" value="1"/>
</dbReference>
<dbReference type="Pfam" id="PF01351">
    <property type="entry name" value="RNase_HII"/>
    <property type="match status" value="1"/>
</dbReference>
<dbReference type="InterPro" id="IPR004641">
    <property type="entry name" value="RNase_HIII"/>
</dbReference>
<evidence type="ECO:0000256" key="7">
    <source>
        <dbReference type="ARBA" id="ARBA00022722"/>
    </source>
</evidence>
<keyword evidence="9 12" id="KW-0255">Endonuclease</keyword>
<dbReference type="Gene3D" id="3.30.310.10">
    <property type="entry name" value="TATA-Binding Protein"/>
    <property type="match status" value="1"/>
</dbReference>
<comment type="caution">
    <text evidence="15">The sequence shown here is derived from an EMBL/GenBank/DDBJ whole genome shotgun (WGS) entry which is preliminary data.</text>
</comment>
<evidence type="ECO:0000256" key="1">
    <source>
        <dbReference type="ARBA" id="ARBA00000077"/>
    </source>
</evidence>
<evidence type="ECO:0000256" key="9">
    <source>
        <dbReference type="ARBA" id="ARBA00022759"/>
    </source>
</evidence>
<comment type="cofactor">
    <cofactor evidence="2">
        <name>Mg(2+)</name>
        <dbReference type="ChEBI" id="CHEBI:18420"/>
    </cofactor>
</comment>
<comment type="similarity">
    <text evidence="5">Belongs to the RNase HII family. RnhC subfamily.</text>
</comment>
<dbReference type="CDD" id="cd14796">
    <property type="entry name" value="RNAse_HIII_N"/>
    <property type="match status" value="1"/>
</dbReference>
<dbReference type="InterPro" id="IPR024568">
    <property type="entry name" value="RNase_HIII_N"/>
</dbReference>
<name>A0ABT3GFQ7_9BACT</name>
<dbReference type="Pfam" id="PF11858">
    <property type="entry name" value="DUF3378"/>
    <property type="match status" value="1"/>
</dbReference>
<dbReference type="InterPro" id="IPR036397">
    <property type="entry name" value="RNaseH_sf"/>
</dbReference>
<evidence type="ECO:0000256" key="5">
    <source>
        <dbReference type="ARBA" id="ARBA00008378"/>
    </source>
</evidence>
<comment type="catalytic activity">
    <reaction evidence="1 12 13">
        <text>Endonucleolytic cleavage to 5'-phosphomonoester.</text>
        <dbReference type="EC" id="3.1.26.4"/>
    </reaction>
</comment>
<gene>
    <name evidence="15" type="primary">rnhC</name>
    <name evidence="15" type="ORF">OKA05_07765</name>
</gene>
<dbReference type="InterPro" id="IPR012337">
    <property type="entry name" value="RNaseH-like_sf"/>
</dbReference>
<feature type="domain" description="RNase H type-2" evidence="14">
    <location>
        <begin position="110"/>
        <end position="325"/>
    </location>
</feature>
<evidence type="ECO:0000256" key="13">
    <source>
        <dbReference type="RuleBase" id="RU003515"/>
    </source>
</evidence>
<feature type="binding site" evidence="12">
    <location>
        <position position="117"/>
    </location>
    <ligand>
        <name>a divalent metal cation</name>
        <dbReference type="ChEBI" id="CHEBI:60240"/>
    </ligand>
</feature>
<evidence type="ECO:0000256" key="3">
    <source>
        <dbReference type="ARBA" id="ARBA00004065"/>
    </source>
</evidence>
<feature type="binding site" evidence="12">
    <location>
        <position position="222"/>
    </location>
    <ligand>
        <name>a divalent metal cation</name>
        <dbReference type="ChEBI" id="CHEBI:60240"/>
    </ligand>
</feature>
<keyword evidence="7 12" id="KW-0540">Nuclease</keyword>
<evidence type="ECO:0000256" key="10">
    <source>
        <dbReference type="ARBA" id="ARBA00022801"/>
    </source>
</evidence>
<dbReference type="InterPro" id="IPR012295">
    <property type="entry name" value="TBP_dom_sf"/>
</dbReference>
<dbReference type="InterPro" id="IPR001352">
    <property type="entry name" value="RNase_HII/HIII"/>
</dbReference>
<evidence type="ECO:0000259" key="14">
    <source>
        <dbReference type="PROSITE" id="PS51975"/>
    </source>
</evidence>
<feature type="binding site" evidence="12">
    <location>
        <position position="116"/>
    </location>
    <ligand>
        <name>a divalent metal cation</name>
        <dbReference type="ChEBI" id="CHEBI:60240"/>
    </ligand>
</feature>
<dbReference type="Gene3D" id="3.30.420.10">
    <property type="entry name" value="Ribonuclease H-like superfamily/Ribonuclease H"/>
    <property type="match status" value="1"/>
</dbReference>
<evidence type="ECO:0000256" key="4">
    <source>
        <dbReference type="ARBA" id="ARBA00004496"/>
    </source>
</evidence>
<dbReference type="NCBIfam" id="TIGR00716">
    <property type="entry name" value="rnhC"/>
    <property type="match status" value="1"/>
</dbReference>
<dbReference type="InterPro" id="IPR024567">
    <property type="entry name" value="RNase_HII/HIII_dom"/>
</dbReference>
<comment type="subcellular location">
    <subcellularLocation>
        <location evidence="4">Cytoplasm</location>
    </subcellularLocation>
</comment>
<evidence type="ECO:0000313" key="16">
    <source>
        <dbReference type="Proteomes" id="UP001320876"/>
    </source>
</evidence>
<dbReference type="PANTHER" id="PTHR10954">
    <property type="entry name" value="RIBONUCLEASE H2 SUBUNIT A"/>
    <property type="match status" value="1"/>
</dbReference>
<keyword evidence="16" id="KW-1185">Reference proteome</keyword>
<organism evidence="15 16">
    <name type="scientific">Luteolibacter arcticus</name>
    <dbReference type="NCBI Taxonomy" id="1581411"/>
    <lineage>
        <taxon>Bacteria</taxon>
        <taxon>Pseudomonadati</taxon>
        <taxon>Verrucomicrobiota</taxon>
        <taxon>Verrucomicrobiia</taxon>
        <taxon>Verrucomicrobiales</taxon>
        <taxon>Verrucomicrobiaceae</taxon>
        <taxon>Luteolibacter</taxon>
    </lineage>
</organism>
<protein>
    <recommendedName>
        <fullName evidence="13">Ribonuclease</fullName>
        <ecNumber evidence="13">3.1.26.4</ecNumber>
    </recommendedName>
</protein>
<keyword evidence="8 12" id="KW-0479">Metal-binding</keyword>
<evidence type="ECO:0000256" key="2">
    <source>
        <dbReference type="ARBA" id="ARBA00001946"/>
    </source>
</evidence>
<comment type="cofactor">
    <cofactor evidence="12">
        <name>Mn(2+)</name>
        <dbReference type="ChEBI" id="CHEBI:29035"/>
    </cofactor>
    <cofactor evidence="12">
        <name>Mg(2+)</name>
        <dbReference type="ChEBI" id="CHEBI:18420"/>
    </cofactor>
    <text evidence="12">Manganese or magnesium. Binds 1 divalent metal ion per monomer in the absence of substrate. May bind a second metal ion after substrate binding.</text>
</comment>
<evidence type="ECO:0000256" key="8">
    <source>
        <dbReference type="ARBA" id="ARBA00022723"/>
    </source>
</evidence>
<dbReference type="Proteomes" id="UP001320876">
    <property type="component" value="Unassembled WGS sequence"/>
</dbReference>
<evidence type="ECO:0000256" key="12">
    <source>
        <dbReference type="PROSITE-ProRule" id="PRU01319"/>
    </source>
</evidence>
<dbReference type="PROSITE" id="PS51975">
    <property type="entry name" value="RNASE_H_2"/>
    <property type="match status" value="1"/>
</dbReference>
<keyword evidence="10 12" id="KW-0378">Hydrolase</keyword>
<dbReference type="PIRSF" id="PIRSF037748">
    <property type="entry name" value="RnhC"/>
    <property type="match status" value="1"/>
</dbReference>
<sequence length="331" mass="35603">MKMRKSLAFTALRPFPCGVSLTSHTAPLTTAQAARLREVLEERGYEFEAKPYTLFAAKKGKLNVSVYEKGPKVLVQGKETEDFIRFILEPEVLGEARLGYEEELDPEMFAPHFGIDESGKGDYFGPLVIAGVYTDTTVVRALMAAGVMDSKRISSAKRIRDLAAKIREVPGVATSVVAIGPERYNGMFASFGNLNRLLAWGHAKVIANLAAQRPACPRALSDQFARPDVLARALKQQNISIQLDQRTKGESDIAVAAASILARERFVEWMDKTSSAGGIVLPLGASAAVIEAAKQVVAKHGMEALGKVAKLHFKTTAAVSGDSNGAGMDPA</sequence>
<evidence type="ECO:0000256" key="11">
    <source>
        <dbReference type="ARBA" id="ARBA00022842"/>
    </source>
</evidence>
<keyword evidence="6" id="KW-0963">Cytoplasm</keyword>
<reference evidence="15 16" key="1">
    <citation type="submission" date="2022-10" db="EMBL/GenBank/DDBJ databases">
        <title>Luteolibacter arcticus strain CCTCC AB 2014275, whole genome shotgun sequencing project.</title>
        <authorList>
            <person name="Zhao G."/>
            <person name="Shen L."/>
        </authorList>
    </citation>
    <scope>NUCLEOTIDE SEQUENCE [LARGE SCALE GENOMIC DNA]</scope>
    <source>
        <strain evidence="15 16">CCTCC AB 2014275</strain>
    </source>
</reference>
<evidence type="ECO:0000313" key="15">
    <source>
        <dbReference type="EMBL" id="MCW1922447.1"/>
    </source>
</evidence>
<dbReference type="SUPFAM" id="SSF53098">
    <property type="entry name" value="Ribonuclease H-like"/>
    <property type="match status" value="1"/>
</dbReference>
<dbReference type="PANTHER" id="PTHR10954:SF23">
    <property type="entry name" value="RIBONUCLEASE"/>
    <property type="match status" value="1"/>
</dbReference>
<evidence type="ECO:0000256" key="6">
    <source>
        <dbReference type="ARBA" id="ARBA00022490"/>
    </source>
</evidence>